<keyword evidence="3" id="KW-1185">Reference proteome</keyword>
<dbReference type="RefSeq" id="WP_144041527.1">
    <property type="nucleotide sequence ID" value="NZ_BMPL01000021.1"/>
</dbReference>
<feature type="transmembrane region" description="Helical" evidence="1">
    <location>
        <begin position="12"/>
        <end position="33"/>
    </location>
</feature>
<name>A0A553JKH5_SHEHA</name>
<feature type="transmembrane region" description="Helical" evidence="1">
    <location>
        <begin position="288"/>
        <end position="312"/>
    </location>
</feature>
<proteinExistence type="predicted"/>
<dbReference type="InterPro" id="IPR004711">
    <property type="entry name" value="Benzoate_Transporter"/>
</dbReference>
<gene>
    <name evidence="2" type="primary">benE</name>
    <name evidence="2" type="ORF">FN961_17775</name>
</gene>
<feature type="transmembrane region" description="Helical" evidence="1">
    <location>
        <begin position="168"/>
        <end position="190"/>
    </location>
</feature>
<keyword evidence="1" id="KW-1133">Transmembrane helix</keyword>
<feature type="transmembrane region" description="Helical" evidence="1">
    <location>
        <begin position="255"/>
        <end position="276"/>
    </location>
</feature>
<feature type="transmembrane region" description="Helical" evidence="1">
    <location>
        <begin position="45"/>
        <end position="65"/>
    </location>
</feature>
<organism evidence="2 3">
    <name type="scientific">Shewanella hanedai</name>
    <name type="common">Alteromonas hanedai</name>
    <dbReference type="NCBI Taxonomy" id="25"/>
    <lineage>
        <taxon>Bacteria</taxon>
        <taxon>Pseudomonadati</taxon>
        <taxon>Pseudomonadota</taxon>
        <taxon>Gammaproteobacteria</taxon>
        <taxon>Alteromonadales</taxon>
        <taxon>Shewanellaceae</taxon>
        <taxon>Shewanella</taxon>
    </lineage>
</organism>
<feature type="transmembrane region" description="Helical" evidence="1">
    <location>
        <begin position="319"/>
        <end position="340"/>
    </location>
</feature>
<reference evidence="3" key="1">
    <citation type="submission" date="2019-07" db="EMBL/GenBank/DDBJ databases">
        <title>Shewanella sp. YLB-08 draft genomic sequence.</title>
        <authorList>
            <person name="Yu L."/>
        </authorList>
    </citation>
    <scope>NUCLEOTIDE SEQUENCE [LARGE SCALE GENOMIC DNA]</scope>
    <source>
        <strain evidence="3">JCM 20706</strain>
    </source>
</reference>
<dbReference type="GO" id="GO:0042925">
    <property type="term" value="F:benzoate transmembrane transporter activity"/>
    <property type="evidence" value="ECO:0007669"/>
    <property type="project" value="InterPro"/>
</dbReference>
<protein>
    <submittedName>
        <fullName evidence="2">Benzoate/H(+) symporter BenE family transporter</fullName>
    </submittedName>
</protein>
<feature type="transmembrane region" description="Helical" evidence="1">
    <location>
        <begin position="210"/>
        <end position="234"/>
    </location>
</feature>
<dbReference type="OrthoDB" id="9792424at2"/>
<keyword evidence="1" id="KW-0472">Membrane</keyword>
<keyword evidence="1" id="KW-0812">Transmembrane</keyword>
<sequence>MKSAGVILNRINIGFIAALVGFTSSVALIYQAAFNLGADLAMVSSWIFALGIGMGITSIGLSLYYRAPILIAWSTPGAALLITSTNGFSINQAVGAFIVSACLITLSGMTGWFEKILKRVPQQIASAMLAGILLTFGIDVFNLMGQELYLVLTMLFTYLICKQIMPRFAMLAILIAGISFTWQQGLFIIPTLDWTVSSLVFIEPEWSFTAIMNIGIPLFIVTMATQNIPGVAILKAHNYQPPISKLMSVTGLMNVVIAPFGGFAINLAAITAAICMSPEADENPQKRYWAAVSAGAFYLFMGITALTLMTLFQAMPQAFILALAGIALFSTIGASLQQAFVNSEYKEAALMTFLVTASDFSLWNIGSALWGVLAGVITLFVAALMTQFRRKAA</sequence>
<dbReference type="EMBL" id="VKGK01000024">
    <property type="protein sequence ID" value="TRY12953.1"/>
    <property type="molecule type" value="Genomic_DNA"/>
</dbReference>
<evidence type="ECO:0000256" key="1">
    <source>
        <dbReference type="SAM" id="Phobius"/>
    </source>
</evidence>
<feature type="transmembrane region" description="Helical" evidence="1">
    <location>
        <begin position="360"/>
        <end position="385"/>
    </location>
</feature>
<accession>A0A553JKH5</accession>
<dbReference type="GO" id="GO:0005886">
    <property type="term" value="C:plasma membrane"/>
    <property type="evidence" value="ECO:0007669"/>
    <property type="project" value="TreeGrafter"/>
</dbReference>
<evidence type="ECO:0000313" key="3">
    <source>
        <dbReference type="Proteomes" id="UP000318126"/>
    </source>
</evidence>
<dbReference type="Proteomes" id="UP000318126">
    <property type="component" value="Unassembled WGS sequence"/>
</dbReference>
<dbReference type="PANTHER" id="PTHR30199">
    <property type="entry name" value="MFS FAMILY TRANSPORTER, PREDICTED SUBSTRATE BENZOATE"/>
    <property type="match status" value="1"/>
</dbReference>
<comment type="caution">
    <text evidence="2">The sequence shown here is derived from an EMBL/GenBank/DDBJ whole genome shotgun (WGS) entry which is preliminary data.</text>
</comment>
<dbReference type="Pfam" id="PF03594">
    <property type="entry name" value="BenE"/>
    <property type="match status" value="1"/>
</dbReference>
<feature type="transmembrane region" description="Helical" evidence="1">
    <location>
        <begin position="120"/>
        <end position="138"/>
    </location>
</feature>
<evidence type="ECO:0000313" key="2">
    <source>
        <dbReference type="EMBL" id="TRY12953.1"/>
    </source>
</evidence>
<feature type="transmembrane region" description="Helical" evidence="1">
    <location>
        <begin position="94"/>
        <end position="113"/>
    </location>
</feature>
<dbReference type="PANTHER" id="PTHR30199:SF0">
    <property type="entry name" value="INNER MEMBRANE PROTEIN YDCO"/>
    <property type="match status" value="1"/>
</dbReference>
<dbReference type="NCBIfam" id="TIGR00843">
    <property type="entry name" value="benE"/>
    <property type="match status" value="1"/>
</dbReference>
<dbReference type="AlphaFoldDB" id="A0A553JKH5"/>